<dbReference type="InterPro" id="IPR003399">
    <property type="entry name" value="Mce/MlaD"/>
</dbReference>
<protein>
    <submittedName>
        <fullName evidence="4">MCE family protein</fullName>
    </submittedName>
</protein>
<dbReference type="RefSeq" id="WP_345357488.1">
    <property type="nucleotide sequence ID" value="NZ_BAABII010000003.1"/>
</dbReference>
<reference evidence="4 5" key="1">
    <citation type="submission" date="2024-08" db="EMBL/GenBank/DDBJ databases">
        <title>Genome mining of Saccharopolyspora cebuensis PGLac3 from Nigerian medicinal plant.</title>
        <authorList>
            <person name="Ezeobiora C.E."/>
            <person name="Igbokwe N.H."/>
            <person name="Amin D.H."/>
            <person name="Mendie U.E."/>
        </authorList>
    </citation>
    <scope>NUCLEOTIDE SEQUENCE [LARGE SCALE GENOMIC DNA]</scope>
    <source>
        <strain evidence="4 5">PGLac3</strain>
    </source>
</reference>
<accession>A0ABV4CMZ3</accession>
<dbReference type="EMBL" id="JBGEHV010000057">
    <property type="protein sequence ID" value="MEY8042470.1"/>
    <property type="molecule type" value="Genomic_DNA"/>
</dbReference>
<name>A0ABV4CMZ3_9PSEU</name>
<feature type="domain" description="Mce/MlaD" evidence="2">
    <location>
        <begin position="41"/>
        <end position="117"/>
    </location>
</feature>
<organism evidence="4 5">
    <name type="scientific">Saccharopolyspora cebuensis</name>
    <dbReference type="NCBI Taxonomy" id="418759"/>
    <lineage>
        <taxon>Bacteria</taxon>
        <taxon>Bacillati</taxon>
        <taxon>Actinomycetota</taxon>
        <taxon>Actinomycetes</taxon>
        <taxon>Pseudonocardiales</taxon>
        <taxon>Pseudonocardiaceae</taxon>
        <taxon>Saccharopolyspora</taxon>
    </lineage>
</organism>
<dbReference type="InterPro" id="IPR052336">
    <property type="entry name" value="MlaD_Phospholipid_Transporter"/>
</dbReference>
<dbReference type="InterPro" id="IPR005693">
    <property type="entry name" value="Mce"/>
</dbReference>
<gene>
    <name evidence="4" type="ORF">AB8O55_23955</name>
</gene>
<evidence type="ECO:0000313" key="4">
    <source>
        <dbReference type="EMBL" id="MEY8042470.1"/>
    </source>
</evidence>
<evidence type="ECO:0000313" key="5">
    <source>
        <dbReference type="Proteomes" id="UP001564626"/>
    </source>
</evidence>
<keyword evidence="5" id="KW-1185">Reference proteome</keyword>
<feature type="region of interest" description="Disordered" evidence="1">
    <location>
        <begin position="357"/>
        <end position="411"/>
    </location>
</feature>
<dbReference type="InterPro" id="IPR024516">
    <property type="entry name" value="Mce_C"/>
</dbReference>
<proteinExistence type="predicted"/>
<dbReference type="PANTHER" id="PTHR33371">
    <property type="entry name" value="INTERMEMBRANE PHOSPHOLIPID TRANSPORT SYSTEM BINDING PROTEIN MLAD-RELATED"/>
    <property type="match status" value="1"/>
</dbReference>
<dbReference type="Pfam" id="PF02470">
    <property type="entry name" value="MlaD"/>
    <property type="match status" value="1"/>
</dbReference>
<dbReference type="PANTHER" id="PTHR33371:SF19">
    <property type="entry name" value="MCE-FAMILY PROTEIN MCE4A"/>
    <property type="match status" value="1"/>
</dbReference>
<evidence type="ECO:0000259" key="2">
    <source>
        <dbReference type="Pfam" id="PF02470"/>
    </source>
</evidence>
<sequence length="453" mass="48517">MSARGALTAVRRRLLGVALLLVIALFLATTIAFYQKAFTPTVDVVLRAESAGNQLLPDSDVKVRGMIIGRVTDIESTGDGARMELALEPDKAEQLPANVTARLLPRTLFGERYVSLQLPERSAGTLASGDVIQQDRSAAGIELEQVLSDVMPVLRAVHPADLASTLNALDQALEGRGRELGETLSRLNTYLDGLNPALPDLQANLRELVGVAETYEQAAPDVLAALENFSTTSRTLVDQREELTALTTQLTTTSGDLTGFLRANRENLIGLGEGARPTLDVLAKYSPQFPCFLGEMAEFTPKLREVFGEGTDEPGLHITLEVVAHRGKYVPNRDEPEFADKRGPRCYNLMPLPNPIPEYPPDGPFKDGSVPPPASRPIDGGLNPPAMGEQYLPQGPASTSTQSAGLGLANSPAEQDLVSSLLAPAVGRSAQDVPDWSSLLVGPLLRGAEVSYR</sequence>
<comment type="caution">
    <text evidence="4">The sequence shown here is derived from an EMBL/GenBank/DDBJ whole genome shotgun (WGS) entry which is preliminary data.</text>
</comment>
<dbReference type="NCBIfam" id="TIGR00996">
    <property type="entry name" value="Mtu_fam_mce"/>
    <property type="match status" value="1"/>
</dbReference>
<dbReference type="Pfam" id="PF11887">
    <property type="entry name" value="Mce4_CUP1"/>
    <property type="match status" value="1"/>
</dbReference>
<feature type="domain" description="Mammalian cell entry C-terminal" evidence="3">
    <location>
        <begin position="123"/>
        <end position="344"/>
    </location>
</feature>
<evidence type="ECO:0000259" key="3">
    <source>
        <dbReference type="Pfam" id="PF11887"/>
    </source>
</evidence>
<evidence type="ECO:0000256" key="1">
    <source>
        <dbReference type="SAM" id="MobiDB-lite"/>
    </source>
</evidence>
<dbReference type="Proteomes" id="UP001564626">
    <property type="component" value="Unassembled WGS sequence"/>
</dbReference>